<comment type="caution">
    <text evidence="3">The sequence shown here is derived from an EMBL/GenBank/DDBJ whole genome shotgun (WGS) entry which is preliminary data.</text>
</comment>
<keyword evidence="4" id="KW-1185">Reference proteome</keyword>
<proteinExistence type="predicted"/>
<accession>A0AAN7SBW3</accession>
<feature type="compositionally biased region" description="Basic and acidic residues" evidence="1">
    <location>
        <begin position="26"/>
        <end position="54"/>
    </location>
</feature>
<feature type="signal peptide" evidence="2">
    <location>
        <begin position="1"/>
        <end position="21"/>
    </location>
</feature>
<feature type="chain" id="PRO_5042975518" evidence="2">
    <location>
        <begin position="22"/>
        <end position="230"/>
    </location>
</feature>
<organism evidence="3 4">
    <name type="scientific">Aquatica leii</name>
    <dbReference type="NCBI Taxonomy" id="1421715"/>
    <lineage>
        <taxon>Eukaryota</taxon>
        <taxon>Metazoa</taxon>
        <taxon>Ecdysozoa</taxon>
        <taxon>Arthropoda</taxon>
        <taxon>Hexapoda</taxon>
        <taxon>Insecta</taxon>
        <taxon>Pterygota</taxon>
        <taxon>Neoptera</taxon>
        <taxon>Endopterygota</taxon>
        <taxon>Coleoptera</taxon>
        <taxon>Polyphaga</taxon>
        <taxon>Elateriformia</taxon>
        <taxon>Elateroidea</taxon>
        <taxon>Lampyridae</taxon>
        <taxon>Luciolinae</taxon>
        <taxon>Aquatica</taxon>
    </lineage>
</organism>
<evidence type="ECO:0000256" key="1">
    <source>
        <dbReference type="SAM" id="MobiDB-lite"/>
    </source>
</evidence>
<evidence type="ECO:0000313" key="3">
    <source>
        <dbReference type="EMBL" id="KAK4873062.1"/>
    </source>
</evidence>
<reference evidence="4" key="1">
    <citation type="submission" date="2023-01" db="EMBL/GenBank/DDBJ databases">
        <title>Key to firefly adult light organ development and bioluminescence: homeobox transcription factors regulate luciferase expression and transportation to peroxisome.</title>
        <authorList>
            <person name="Fu X."/>
        </authorList>
    </citation>
    <scope>NUCLEOTIDE SEQUENCE [LARGE SCALE GENOMIC DNA]</scope>
</reference>
<feature type="region of interest" description="Disordered" evidence="1">
    <location>
        <begin position="205"/>
        <end position="230"/>
    </location>
</feature>
<evidence type="ECO:0000256" key="2">
    <source>
        <dbReference type="SAM" id="SignalP"/>
    </source>
</evidence>
<feature type="compositionally biased region" description="Basic and acidic residues" evidence="1">
    <location>
        <begin position="63"/>
        <end position="99"/>
    </location>
</feature>
<dbReference type="Proteomes" id="UP001353858">
    <property type="component" value="Unassembled WGS sequence"/>
</dbReference>
<gene>
    <name evidence="3" type="ORF">RN001_015091</name>
</gene>
<keyword evidence="2" id="KW-0732">Signal</keyword>
<sequence length="230" mass="26228">MKIAVILLSASFLCILSVAAADSHSHHPQTVEHHVKHTEGHDNLKKGNHHEEHKHAKKAGKNHHYDEEKLHKDNKAVKHKVEDAEKGGKKSEHHESDHHQTHKRAGAVAQHAAKNKQGAKDKKIHYSKGFREQFHKDEHKKHDSFFSNDKKAGEYHVYGGKNHKYQSNHYSKDNRGKYVVAKSADHSGKSGKKSDNHKIAVKKAYQQESGNNKQYAKHNKWAKSKTVKAY</sequence>
<dbReference type="InterPro" id="IPR031959">
    <property type="entry name" value="DUF4779"/>
</dbReference>
<dbReference type="AlphaFoldDB" id="A0AAN7SBW3"/>
<dbReference type="Pfam" id="PF16009">
    <property type="entry name" value="DUF4779"/>
    <property type="match status" value="1"/>
</dbReference>
<evidence type="ECO:0000313" key="4">
    <source>
        <dbReference type="Proteomes" id="UP001353858"/>
    </source>
</evidence>
<name>A0AAN7SBW3_9COLE</name>
<feature type="compositionally biased region" description="Basic residues" evidence="1">
    <location>
        <begin position="215"/>
        <end position="230"/>
    </location>
</feature>
<feature type="region of interest" description="Disordered" evidence="1">
    <location>
        <begin position="26"/>
        <end position="125"/>
    </location>
</feature>
<dbReference type="EMBL" id="JARPUR010000007">
    <property type="protein sequence ID" value="KAK4873062.1"/>
    <property type="molecule type" value="Genomic_DNA"/>
</dbReference>
<protein>
    <submittedName>
        <fullName evidence="3">Uncharacterized protein</fullName>
    </submittedName>
</protein>